<dbReference type="Gene3D" id="1.10.150.130">
    <property type="match status" value="1"/>
</dbReference>
<keyword evidence="4" id="KW-0233">DNA recombination</keyword>
<dbReference type="EMBL" id="CP125292">
    <property type="protein sequence ID" value="WHM19845.1"/>
    <property type="molecule type" value="Genomic_DNA"/>
</dbReference>
<organism evidence="8 9">
    <name type="scientific">Bacillus subtilis</name>
    <dbReference type="NCBI Taxonomy" id="1423"/>
    <lineage>
        <taxon>Bacteria</taxon>
        <taxon>Bacillati</taxon>
        <taxon>Bacillota</taxon>
        <taxon>Bacilli</taxon>
        <taxon>Bacillales</taxon>
        <taxon>Bacillaceae</taxon>
        <taxon>Bacillus</taxon>
    </lineage>
</organism>
<dbReference type="SUPFAM" id="SSF56349">
    <property type="entry name" value="DNA breaking-rejoining enzymes"/>
    <property type="match status" value="1"/>
</dbReference>
<evidence type="ECO:0000256" key="2">
    <source>
        <dbReference type="ARBA" id="ARBA00022908"/>
    </source>
</evidence>
<dbReference type="GO" id="GO:0015074">
    <property type="term" value="P:DNA integration"/>
    <property type="evidence" value="ECO:0007669"/>
    <property type="project" value="UniProtKB-KW"/>
</dbReference>
<proteinExistence type="inferred from homology"/>
<dbReference type="CDD" id="cd01189">
    <property type="entry name" value="INT_ICEBs1_C_like"/>
    <property type="match status" value="1"/>
</dbReference>
<reference evidence="8" key="1">
    <citation type="submission" date="2023-05" db="EMBL/GenBank/DDBJ databases">
        <title>Complete genome sequence of Bacillus subtilis SRCM117797 isolated from Soybean paste.</title>
        <authorList>
            <person name="Abraha H.B."/>
            <person name="Kim K.-P."/>
            <person name="Ryu M.-S."/>
            <person name="Jeong D.-Y."/>
        </authorList>
    </citation>
    <scope>NUCLEOTIDE SEQUENCE</scope>
    <source>
        <strain evidence="8">SRCM117797</strain>
    </source>
</reference>
<protein>
    <submittedName>
        <fullName evidence="8">Site-specific integrase</fullName>
    </submittedName>
</protein>
<evidence type="ECO:0000256" key="3">
    <source>
        <dbReference type="ARBA" id="ARBA00023125"/>
    </source>
</evidence>
<dbReference type="PANTHER" id="PTHR30349:SF64">
    <property type="entry name" value="PROPHAGE INTEGRASE INTD-RELATED"/>
    <property type="match status" value="1"/>
</dbReference>
<name>A0AAQ3IFB4_BACIU</name>
<dbReference type="AlphaFoldDB" id="A0AAQ3IFB4"/>
<dbReference type="InterPro" id="IPR050090">
    <property type="entry name" value="Tyrosine_recombinase_XerCD"/>
</dbReference>
<dbReference type="InterPro" id="IPR028259">
    <property type="entry name" value="AP2-like_int_N"/>
</dbReference>
<dbReference type="PROSITE" id="PS51900">
    <property type="entry name" value="CB"/>
    <property type="match status" value="1"/>
</dbReference>
<dbReference type="InterPro" id="IPR044068">
    <property type="entry name" value="CB"/>
</dbReference>
<feature type="domain" description="Tyr recombinase" evidence="6">
    <location>
        <begin position="168"/>
        <end position="366"/>
    </location>
</feature>
<dbReference type="Proteomes" id="UP001229422">
    <property type="component" value="Chromosome"/>
</dbReference>
<dbReference type="GO" id="GO:0003677">
    <property type="term" value="F:DNA binding"/>
    <property type="evidence" value="ECO:0007669"/>
    <property type="project" value="UniProtKB-UniRule"/>
</dbReference>
<accession>A0AAQ3IFB4</accession>
<sequence>MASFRKHTNGSWEYRIRIKDPISKKFKEKSKRGFPTKKAAQLAAAKVEQEISNSTFIPNNSATFKQVFDNWWASHSKTLKPSTQYSLESKFNKHILPRFAHLKIQDISKEYCQKMIDEIAEQIDSVNDVKIQANQVFKYAVRMDYIAKNPMEHVIIPKNEADFLVEEPKRNFWTKQEIKNFFNLARITLDHQDYVMFHLLIYTGMRKGELLSLEWEDIDFDECTIFISKTLFFKDGKEIIQKVKTYQARTIHIDTKTIQILKKWRIQQRETTPEGKRYPSIKNVLTREDKRPLRLAYPNDKFDSFIKTHNLHPITIHGLRHTHASILFEAGATVKEVQARLGHRDIKTTMDIYTHVTRTVKERTADLFHSYIDLS</sequence>
<comment type="similarity">
    <text evidence="1">Belongs to the 'phage' integrase family.</text>
</comment>
<dbReference type="Gene3D" id="1.10.443.10">
    <property type="entry name" value="Intergrase catalytic core"/>
    <property type="match status" value="1"/>
</dbReference>
<evidence type="ECO:0000313" key="9">
    <source>
        <dbReference type="Proteomes" id="UP001229422"/>
    </source>
</evidence>
<dbReference type="InterPro" id="IPR004107">
    <property type="entry name" value="Integrase_SAM-like_N"/>
</dbReference>
<dbReference type="GO" id="GO:0006310">
    <property type="term" value="P:DNA recombination"/>
    <property type="evidence" value="ECO:0007669"/>
    <property type="project" value="UniProtKB-KW"/>
</dbReference>
<dbReference type="Pfam" id="PF14659">
    <property type="entry name" value="Phage_int_SAM_3"/>
    <property type="match status" value="1"/>
</dbReference>
<keyword evidence="3 5" id="KW-0238">DNA-binding</keyword>
<dbReference type="Pfam" id="PF14657">
    <property type="entry name" value="Arm-DNA-bind_4"/>
    <property type="match status" value="1"/>
</dbReference>
<dbReference type="PROSITE" id="PS51898">
    <property type="entry name" value="TYR_RECOMBINASE"/>
    <property type="match status" value="1"/>
</dbReference>
<evidence type="ECO:0000259" key="7">
    <source>
        <dbReference type="PROSITE" id="PS51900"/>
    </source>
</evidence>
<dbReference type="InterPro" id="IPR010998">
    <property type="entry name" value="Integrase_recombinase_N"/>
</dbReference>
<feature type="domain" description="Core-binding (CB)" evidence="7">
    <location>
        <begin position="62"/>
        <end position="141"/>
    </location>
</feature>
<dbReference type="Pfam" id="PF00589">
    <property type="entry name" value="Phage_integrase"/>
    <property type="match status" value="1"/>
</dbReference>
<evidence type="ECO:0000256" key="5">
    <source>
        <dbReference type="PROSITE-ProRule" id="PRU01248"/>
    </source>
</evidence>
<dbReference type="RefSeq" id="WP_017695832.1">
    <property type="nucleotide sequence ID" value="NZ_CP023409.1"/>
</dbReference>
<gene>
    <name evidence="8" type="ORF">QL281_13075</name>
</gene>
<dbReference type="InterPro" id="IPR013762">
    <property type="entry name" value="Integrase-like_cat_sf"/>
</dbReference>
<dbReference type="PANTHER" id="PTHR30349">
    <property type="entry name" value="PHAGE INTEGRASE-RELATED"/>
    <property type="match status" value="1"/>
</dbReference>
<dbReference type="InterPro" id="IPR011010">
    <property type="entry name" value="DNA_brk_join_enz"/>
</dbReference>
<evidence type="ECO:0000313" key="8">
    <source>
        <dbReference type="EMBL" id="WHM19845.1"/>
    </source>
</evidence>
<evidence type="ECO:0000259" key="6">
    <source>
        <dbReference type="PROSITE" id="PS51898"/>
    </source>
</evidence>
<evidence type="ECO:0000256" key="1">
    <source>
        <dbReference type="ARBA" id="ARBA00008857"/>
    </source>
</evidence>
<dbReference type="InterPro" id="IPR002104">
    <property type="entry name" value="Integrase_catalytic"/>
</dbReference>
<keyword evidence="2" id="KW-0229">DNA integration</keyword>
<evidence type="ECO:0000256" key="4">
    <source>
        <dbReference type="ARBA" id="ARBA00023172"/>
    </source>
</evidence>